<reference evidence="1 3" key="1">
    <citation type="journal article" date="2011" name="Nature">
        <title>The Medicago genome provides insight into the evolution of rhizobial symbioses.</title>
        <authorList>
            <person name="Young N.D."/>
            <person name="Debelle F."/>
            <person name="Oldroyd G.E."/>
            <person name="Geurts R."/>
            <person name="Cannon S.B."/>
            <person name="Udvardi M.K."/>
            <person name="Benedito V.A."/>
            <person name="Mayer K.F."/>
            <person name="Gouzy J."/>
            <person name="Schoof H."/>
            <person name="Van de Peer Y."/>
            <person name="Proost S."/>
            <person name="Cook D.R."/>
            <person name="Meyers B.C."/>
            <person name="Spannagl M."/>
            <person name="Cheung F."/>
            <person name="De Mita S."/>
            <person name="Krishnakumar V."/>
            <person name="Gundlach H."/>
            <person name="Zhou S."/>
            <person name="Mudge J."/>
            <person name="Bharti A.K."/>
            <person name="Murray J.D."/>
            <person name="Naoumkina M.A."/>
            <person name="Rosen B."/>
            <person name="Silverstein K.A."/>
            <person name="Tang H."/>
            <person name="Rombauts S."/>
            <person name="Zhao P.X."/>
            <person name="Zhou P."/>
            <person name="Barbe V."/>
            <person name="Bardou P."/>
            <person name="Bechner M."/>
            <person name="Bellec A."/>
            <person name="Berger A."/>
            <person name="Berges H."/>
            <person name="Bidwell S."/>
            <person name="Bisseling T."/>
            <person name="Choisne N."/>
            <person name="Couloux A."/>
            <person name="Denny R."/>
            <person name="Deshpande S."/>
            <person name="Dai X."/>
            <person name="Doyle J.J."/>
            <person name="Dudez A.M."/>
            <person name="Farmer A.D."/>
            <person name="Fouteau S."/>
            <person name="Franken C."/>
            <person name="Gibelin C."/>
            <person name="Gish J."/>
            <person name="Goldstein S."/>
            <person name="Gonzalez A.J."/>
            <person name="Green P.J."/>
            <person name="Hallab A."/>
            <person name="Hartog M."/>
            <person name="Hua A."/>
            <person name="Humphray S.J."/>
            <person name="Jeong D.H."/>
            <person name="Jing Y."/>
            <person name="Jocker A."/>
            <person name="Kenton S.M."/>
            <person name="Kim D.J."/>
            <person name="Klee K."/>
            <person name="Lai H."/>
            <person name="Lang C."/>
            <person name="Lin S."/>
            <person name="Macmil S.L."/>
            <person name="Magdelenat G."/>
            <person name="Matthews L."/>
            <person name="McCorrison J."/>
            <person name="Monaghan E.L."/>
            <person name="Mun J.H."/>
            <person name="Najar F.Z."/>
            <person name="Nicholson C."/>
            <person name="Noirot C."/>
            <person name="O'Bleness M."/>
            <person name="Paule C.R."/>
            <person name="Poulain J."/>
            <person name="Prion F."/>
            <person name="Qin B."/>
            <person name="Qu C."/>
            <person name="Retzel E.F."/>
            <person name="Riddle C."/>
            <person name="Sallet E."/>
            <person name="Samain S."/>
            <person name="Samson N."/>
            <person name="Sanders I."/>
            <person name="Saurat O."/>
            <person name="Scarpelli C."/>
            <person name="Schiex T."/>
            <person name="Segurens B."/>
            <person name="Severin A.J."/>
            <person name="Sherrier D.J."/>
            <person name="Shi R."/>
            <person name="Sims S."/>
            <person name="Singer S.R."/>
            <person name="Sinharoy S."/>
            <person name="Sterck L."/>
            <person name="Viollet A."/>
            <person name="Wang B.B."/>
            <person name="Wang K."/>
            <person name="Wang M."/>
            <person name="Wang X."/>
            <person name="Warfsmann J."/>
            <person name="Weissenbach J."/>
            <person name="White D.D."/>
            <person name="White J.D."/>
            <person name="Wiley G.B."/>
            <person name="Wincker P."/>
            <person name="Xing Y."/>
            <person name="Yang L."/>
            <person name="Yao Z."/>
            <person name="Ying F."/>
            <person name="Zhai J."/>
            <person name="Zhou L."/>
            <person name="Zuber A."/>
            <person name="Denarie J."/>
            <person name="Dixon R.A."/>
            <person name="May G.D."/>
            <person name="Schwartz D.C."/>
            <person name="Rogers J."/>
            <person name="Quetier F."/>
            <person name="Town C.D."/>
            <person name="Roe B.A."/>
        </authorList>
    </citation>
    <scope>NUCLEOTIDE SEQUENCE [LARGE SCALE GENOMIC DNA]</scope>
    <source>
        <strain evidence="1">A17</strain>
        <strain evidence="2 3">cv. Jemalong A17</strain>
    </source>
</reference>
<dbReference type="EMBL" id="CM001220">
    <property type="protein sequence ID" value="KEH28710.1"/>
    <property type="molecule type" value="Genomic_DNA"/>
</dbReference>
<evidence type="ECO:0000313" key="3">
    <source>
        <dbReference type="Proteomes" id="UP000002051"/>
    </source>
</evidence>
<accession>A0A072US53</accession>
<evidence type="ECO:0000313" key="2">
    <source>
        <dbReference type="EnsemblPlants" id="KEH28710"/>
    </source>
</evidence>
<protein>
    <submittedName>
        <fullName evidence="1 2">Uncharacterized protein</fullName>
    </submittedName>
</protein>
<reference evidence="2" key="3">
    <citation type="submission" date="2015-04" db="UniProtKB">
        <authorList>
            <consortium name="EnsemblPlants"/>
        </authorList>
    </citation>
    <scope>IDENTIFICATION</scope>
    <source>
        <strain evidence="2">cv. Jemalong A17</strain>
    </source>
</reference>
<proteinExistence type="predicted"/>
<evidence type="ECO:0000313" key="1">
    <source>
        <dbReference type="EMBL" id="KEH28710.1"/>
    </source>
</evidence>
<dbReference type="AlphaFoldDB" id="A0A072US53"/>
<dbReference type="HOGENOM" id="CLU_1878496_0_0_1"/>
<dbReference type="EnsemblPlants" id="KEH28710">
    <property type="protein sequence ID" value="KEH28710"/>
    <property type="gene ID" value="MTR_4g011200"/>
</dbReference>
<name>A0A072US53_MEDTR</name>
<gene>
    <name evidence="1" type="ordered locus">MTR_4g011200</name>
</gene>
<organism evidence="1 3">
    <name type="scientific">Medicago truncatula</name>
    <name type="common">Barrel medic</name>
    <name type="synonym">Medicago tribuloides</name>
    <dbReference type="NCBI Taxonomy" id="3880"/>
    <lineage>
        <taxon>Eukaryota</taxon>
        <taxon>Viridiplantae</taxon>
        <taxon>Streptophyta</taxon>
        <taxon>Embryophyta</taxon>
        <taxon>Tracheophyta</taxon>
        <taxon>Spermatophyta</taxon>
        <taxon>Magnoliopsida</taxon>
        <taxon>eudicotyledons</taxon>
        <taxon>Gunneridae</taxon>
        <taxon>Pentapetalae</taxon>
        <taxon>rosids</taxon>
        <taxon>fabids</taxon>
        <taxon>Fabales</taxon>
        <taxon>Fabaceae</taxon>
        <taxon>Papilionoideae</taxon>
        <taxon>50 kb inversion clade</taxon>
        <taxon>NPAAA clade</taxon>
        <taxon>Hologalegina</taxon>
        <taxon>IRL clade</taxon>
        <taxon>Trifolieae</taxon>
        <taxon>Medicago</taxon>
    </lineage>
</organism>
<dbReference type="Proteomes" id="UP000002051">
    <property type="component" value="Chromosome 4"/>
</dbReference>
<sequence length="136" mass="15538">MEGRGIETMLSYHCLIGPLLKNHASSFDIAVNKYCVKFRTYIVEYDVEEVCQGFVLATICEPETSLEWYFRSCTQCASLVTVVPRYTLVQAACYSHGRYRLHNMQQVVECGDSILLLWRGWTSICHTAVKDGAREN</sequence>
<reference evidence="1 3" key="2">
    <citation type="journal article" date="2014" name="BMC Genomics">
        <title>An improved genome release (version Mt4.0) for the model legume Medicago truncatula.</title>
        <authorList>
            <person name="Tang H."/>
            <person name="Krishnakumar V."/>
            <person name="Bidwell S."/>
            <person name="Rosen B."/>
            <person name="Chan A."/>
            <person name="Zhou S."/>
            <person name="Gentzbittel L."/>
            <person name="Childs K.L."/>
            <person name="Yandell M."/>
            <person name="Gundlach H."/>
            <person name="Mayer K.F."/>
            <person name="Schwartz D.C."/>
            <person name="Town C.D."/>
        </authorList>
    </citation>
    <scope>GENOME REANNOTATION</scope>
    <source>
        <strain evidence="1">A17</strain>
        <strain evidence="2 3">cv. Jemalong A17</strain>
    </source>
</reference>
<keyword evidence="3" id="KW-1185">Reference proteome</keyword>